<dbReference type="InterPro" id="IPR000673">
    <property type="entry name" value="Sig_transdc_resp-reg_Me-estase"/>
</dbReference>
<dbReference type="EMBL" id="BLXZ01000005">
    <property type="protein sequence ID" value="GFO69304.1"/>
    <property type="molecule type" value="Genomic_DNA"/>
</dbReference>
<dbReference type="AlphaFoldDB" id="A0A6V8NBT0"/>
<feature type="modified residue" description="4-aspartylphosphate" evidence="2">
    <location>
        <position position="1133"/>
    </location>
</feature>
<name>A0A6V8NBT0_9BACT</name>
<dbReference type="PROSITE" id="PS50113">
    <property type="entry name" value="PAC"/>
    <property type="match status" value="1"/>
</dbReference>
<dbReference type="GO" id="GO:0006935">
    <property type="term" value="P:chemotaxis"/>
    <property type="evidence" value="ECO:0007669"/>
    <property type="project" value="UniProtKB-UniRule"/>
</dbReference>
<dbReference type="PROSITE" id="PS50123">
    <property type="entry name" value="CHER"/>
    <property type="match status" value="1"/>
</dbReference>
<dbReference type="CDD" id="cd00130">
    <property type="entry name" value="PAS"/>
    <property type="match status" value="1"/>
</dbReference>
<dbReference type="InterPro" id="IPR000700">
    <property type="entry name" value="PAS-assoc_C"/>
</dbReference>
<dbReference type="SUPFAM" id="SSF52738">
    <property type="entry name" value="Methylesterase CheB, C-terminal domain"/>
    <property type="match status" value="1"/>
</dbReference>
<dbReference type="Pfam" id="PF13596">
    <property type="entry name" value="PAS_10"/>
    <property type="match status" value="1"/>
</dbReference>
<keyword evidence="2" id="KW-0597">Phosphoprotein</keyword>
<accession>A0A6V8NBT0</accession>
<feature type="domain" description="Response regulatory" evidence="4">
    <location>
        <begin position="1084"/>
        <end position="1202"/>
    </location>
</feature>
<reference evidence="9" key="1">
    <citation type="submission" date="2020-06" db="EMBL/GenBank/DDBJ databases">
        <title>Draft genomic sequecing of Geomonas sp. Red745.</title>
        <authorList>
            <person name="Itoh H."/>
            <person name="Xu Z.X."/>
            <person name="Ushijima N."/>
            <person name="Masuda Y."/>
            <person name="Shiratori Y."/>
            <person name="Senoo K."/>
        </authorList>
    </citation>
    <scope>NUCLEOTIDE SEQUENCE [LARGE SCALE GENOMIC DNA]</scope>
    <source>
        <strain evidence="9">Red745</strain>
    </source>
</reference>
<feature type="active site" evidence="1">
    <location>
        <position position="140"/>
    </location>
</feature>
<dbReference type="SMART" id="SM00138">
    <property type="entry name" value="MeTrc"/>
    <property type="match status" value="1"/>
</dbReference>
<feature type="domain" description="PAC" evidence="5">
    <location>
        <begin position="801"/>
        <end position="853"/>
    </location>
</feature>
<dbReference type="Gene3D" id="3.30.450.20">
    <property type="entry name" value="PAS domain"/>
    <property type="match status" value="2"/>
</dbReference>
<feature type="coiled-coil region" evidence="3">
    <location>
        <begin position="841"/>
        <end position="879"/>
    </location>
</feature>
<evidence type="ECO:0000259" key="7">
    <source>
        <dbReference type="PROSITE" id="PS50123"/>
    </source>
</evidence>
<dbReference type="Pfam" id="PF01739">
    <property type="entry name" value="CheR"/>
    <property type="match status" value="1"/>
</dbReference>
<keyword evidence="3" id="KW-0175">Coiled coil</keyword>
<dbReference type="GO" id="GO:0008984">
    <property type="term" value="F:protein-glutamate methylesterase activity"/>
    <property type="evidence" value="ECO:0007669"/>
    <property type="project" value="InterPro"/>
</dbReference>
<gene>
    <name evidence="8" type="ORF">GMLC_28830</name>
</gene>
<feature type="active site" evidence="1">
    <location>
        <position position="48"/>
    </location>
</feature>
<dbReference type="CDD" id="cd16434">
    <property type="entry name" value="CheB-CheR_fusion"/>
    <property type="match status" value="1"/>
</dbReference>
<dbReference type="Gene3D" id="3.40.50.2300">
    <property type="match status" value="1"/>
</dbReference>
<dbReference type="SUPFAM" id="SSF55785">
    <property type="entry name" value="PYP-like sensor domain (PAS domain)"/>
    <property type="match status" value="2"/>
</dbReference>
<dbReference type="PROSITE" id="PS50122">
    <property type="entry name" value="CHEB"/>
    <property type="match status" value="1"/>
</dbReference>
<dbReference type="SUPFAM" id="SSF53335">
    <property type="entry name" value="S-adenosyl-L-methionine-dependent methyltransferases"/>
    <property type="match status" value="1"/>
</dbReference>
<dbReference type="InterPro" id="IPR050903">
    <property type="entry name" value="Bact_Chemotaxis_MeTrfase"/>
</dbReference>
<evidence type="ECO:0008006" key="10">
    <source>
        <dbReference type="Google" id="ProtNLM"/>
    </source>
</evidence>
<dbReference type="PANTHER" id="PTHR24422:SF27">
    <property type="entry name" value="PROTEIN-GLUTAMATE O-METHYLTRANSFERASE"/>
    <property type="match status" value="1"/>
</dbReference>
<dbReference type="Gene3D" id="3.40.50.150">
    <property type="entry name" value="Vaccinia Virus protein VP39"/>
    <property type="match status" value="1"/>
</dbReference>
<dbReference type="SUPFAM" id="SSF52172">
    <property type="entry name" value="CheY-like"/>
    <property type="match status" value="1"/>
</dbReference>
<dbReference type="GO" id="GO:0005737">
    <property type="term" value="C:cytoplasm"/>
    <property type="evidence" value="ECO:0007669"/>
    <property type="project" value="InterPro"/>
</dbReference>
<comment type="caution">
    <text evidence="8">The sequence shown here is derived from an EMBL/GenBank/DDBJ whole genome shotgun (WGS) entry which is preliminary data.</text>
</comment>
<evidence type="ECO:0000256" key="2">
    <source>
        <dbReference type="PROSITE-ProRule" id="PRU00169"/>
    </source>
</evidence>
<dbReference type="SUPFAM" id="SSF47757">
    <property type="entry name" value="Chemotaxis receptor methyltransferase CheR, N-terminal domain"/>
    <property type="match status" value="1"/>
</dbReference>
<evidence type="ECO:0000313" key="8">
    <source>
        <dbReference type="EMBL" id="GFO69304.1"/>
    </source>
</evidence>
<evidence type="ECO:0000256" key="3">
    <source>
        <dbReference type="SAM" id="Coils"/>
    </source>
</evidence>
<dbReference type="Proteomes" id="UP000587586">
    <property type="component" value="Unassembled WGS sequence"/>
</dbReference>
<keyword evidence="1" id="KW-0378">Hydrolase</keyword>
<dbReference type="InterPro" id="IPR001789">
    <property type="entry name" value="Sig_transdc_resp-reg_receiver"/>
</dbReference>
<dbReference type="CDD" id="cd17546">
    <property type="entry name" value="REC_hyHK_CKI1_RcsC-like"/>
    <property type="match status" value="1"/>
</dbReference>
<dbReference type="InterPro" id="IPR011006">
    <property type="entry name" value="CheY-like_superfamily"/>
</dbReference>
<feature type="coiled-coil region" evidence="3">
    <location>
        <begin position="659"/>
        <end position="714"/>
    </location>
</feature>
<dbReference type="GO" id="GO:0000156">
    <property type="term" value="F:phosphorelay response regulator activity"/>
    <property type="evidence" value="ECO:0007669"/>
    <property type="project" value="InterPro"/>
</dbReference>
<evidence type="ECO:0000259" key="6">
    <source>
        <dbReference type="PROSITE" id="PS50122"/>
    </source>
</evidence>
<feature type="domain" description="CheB-type methylesterase" evidence="6">
    <location>
        <begin position="9"/>
        <end position="198"/>
    </location>
</feature>
<sequence>MTTTPVQPEGTPTHIVGIGASAGGLNALEQFFDNMPPDSGMAFVVIQHLSPDFKSLMDDLLARHTEMSIHRVIDGVKLEANSIYLIPPKSHLTVRDQALYLTERTKSQHVELPIDLFFNSLAEDVGSRAIAVVLSGTGSDGSHGVVSVHQQGGLVVVQAPETAQFDGMPRSAIATGACDLILAPQRIPKVLLDYLVNAAAVRNLAHSELEVFAEDGEFAGIFAQLRRTYNLDFAKYKDSTVSRRIRRRMDFRQIGDVSDYLSILSGDQVELDLLYKDLLIGVTEFFRDPQAFQYLDQEVLPRLFVNLRRGEDLRVWSAGCATGEEAYSLAILLTEHAEHLGFRGKITVFATDVHKSSLEAGSQGIYERGKLANVSPERLARFFKMDGHDQFRINSDLRKLVVFAPHNLLSDPPFTKLSLVCCRNLLIYFQPEVQEKVISHFHFALRKSGVLFLGSSEGLGSFSGEFETLASQHKMFRKIRHLKLAIDMDLAGLDKAQGRIPVALSQPGAGRLVSLDRQVLADYDALLRKHLPPGVLVDEQFQILHYFGNVSEYLRMLEGRMEYNILALTDGNLHLALSTLLPRAQKEGQTVAAQNLRVRLGGQEQLVDLTVTPLPEPKSRACHYHVYFNRVRRLEPPEPEQAEAAGEAFEPGEHFRQYLADLKLELQSTRENLQATVEELQTSNEELQATNEELLASNEELQSTNEELHSVNEELYSVNSEFERKNFELKQLNTDHDNLLNSTEAGTIFLDRQLRIRKYNPAVAGFYKLIPQDIGRPIDHIAYHLSGQDQMLDDINSVLISGVPIEKEEQARDDRWVLHRVSPFRTETGQIEGVVITFTDITRIKKAEQDVLQLNEQLEQRIQERTQELKREVEERRRAEAGMRQQEQFIHSTLDGLHQNLCVIDAQGRVVITNRAWQARFTPPPGTGEPAVGSGSSYLEVCRVLTGKDSGSVEEFIVGIWSVIDGALPEFVKEYAQGDTGEQHWFLCRVSRFSVAGATYALVSHEEVTERKRVELELLAKQQRLEGLIHERRLGEVELEKAREQNQAANRAITTLRSGAPGTGASAADPVEVRLPNWSGTPLDILFVEDNAINLTIGSAILKELGHRVRCATNGKECLELLERERFDLVLMDIQMPVMDGREALQEIRRREAGSDGRLPVVALTGSFVGDESERYRREGFDGLVTKPLELEQLVSVMMSAVGGSAG</sequence>
<dbReference type="InterPro" id="IPR035909">
    <property type="entry name" value="CheB_C"/>
</dbReference>
<dbReference type="RefSeq" id="WP_183361870.1">
    <property type="nucleotide sequence ID" value="NZ_BLXZ01000005.1"/>
</dbReference>
<dbReference type="PANTHER" id="PTHR24422">
    <property type="entry name" value="CHEMOTAXIS PROTEIN METHYLTRANSFERASE"/>
    <property type="match status" value="1"/>
</dbReference>
<dbReference type="Pfam" id="PF03705">
    <property type="entry name" value="CheR_N"/>
    <property type="match status" value="1"/>
</dbReference>
<evidence type="ECO:0000256" key="1">
    <source>
        <dbReference type="PROSITE-ProRule" id="PRU00050"/>
    </source>
</evidence>
<dbReference type="InterPro" id="IPR029063">
    <property type="entry name" value="SAM-dependent_MTases_sf"/>
</dbReference>
<evidence type="ECO:0000259" key="4">
    <source>
        <dbReference type="PROSITE" id="PS50110"/>
    </source>
</evidence>
<feature type="active site" evidence="1">
    <location>
        <position position="21"/>
    </location>
</feature>
<keyword evidence="1" id="KW-0145">Chemotaxis</keyword>
<evidence type="ECO:0000313" key="9">
    <source>
        <dbReference type="Proteomes" id="UP000587586"/>
    </source>
</evidence>
<dbReference type="Gene3D" id="3.40.50.180">
    <property type="entry name" value="Methylesterase CheB, C-terminal domain"/>
    <property type="match status" value="1"/>
</dbReference>
<evidence type="ECO:0000259" key="5">
    <source>
        <dbReference type="PROSITE" id="PS50113"/>
    </source>
</evidence>
<dbReference type="GO" id="GO:0008757">
    <property type="term" value="F:S-adenosylmethionine-dependent methyltransferase activity"/>
    <property type="evidence" value="ECO:0007669"/>
    <property type="project" value="InterPro"/>
</dbReference>
<proteinExistence type="predicted"/>
<dbReference type="PRINTS" id="PR00996">
    <property type="entry name" value="CHERMTFRASE"/>
</dbReference>
<dbReference type="InterPro" id="IPR022641">
    <property type="entry name" value="CheR_N"/>
</dbReference>
<organism evidence="8 9">
    <name type="scientific">Geomonas limicola</name>
    <dbReference type="NCBI Taxonomy" id="2740186"/>
    <lineage>
        <taxon>Bacteria</taxon>
        <taxon>Pseudomonadati</taxon>
        <taxon>Thermodesulfobacteriota</taxon>
        <taxon>Desulfuromonadia</taxon>
        <taxon>Geobacterales</taxon>
        <taxon>Geobacteraceae</taxon>
        <taxon>Geomonas</taxon>
    </lineage>
</organism>
<feature type="coiled-coil region" evidence="3">
    <location>
        <begin position="1011"/>
        <end position="1059"/>
    </location>
</feature>
<feature type="domain" description="CheR-type methyltransferase" evidence="7">
    <location>
        <begin position="206"/>
        <end position="481"/>
    </location>
</feature>
<dbReference type="PROSITE" id="PS50110">
    <property type="entry name" value="RESPONSE_REGULATORY"/>
    <property type="match status" value="1"/>
</dbReference>
<dbReference type="InterPro" id="IPR035965">
    <property type="entry name" value="PAS-like_dom_sf"/>
</dbReference>
<keyword evidence="9" id="KW-1185">Reference proteome</keyword>
<protein>
    <recommendedName>
        <fullName evidence="10">Protein-glutamate O-methyltransferase</fullName>
    </recommendedName>
</protein>
<dbReference type="InterPro" id="IPR000780">
    <property type="entry name" value="CheR_MeTrfase"/>
</dbReference>
<dbReference type="SMART" id="SM00448">
    <property type="entry name" value="REC"/>
    <property type="match status" value="1"/>
</dbReference>
<dbReference type="Pfam" id="PF00072">
    <property type="entry name" value="Response_reg"/>
    <property type="match status" value="1"/>
</dbReference>
<dbReference type="InterPro" id="IPR000014">
    <property type="entry name" value="PAS"/>
</dbReference>
<dbReference type="Pfam" id="PF01339">
    <property type="entry name" value="CheB_methylest"/>
    <property type="match status" value="1"/>
</dbReference>
<dbReference type="InterPro" id="IPR022642">
    <property type="entry name" value="CheR_C"/>
</dbReference>